<feature type="DNA-binding region" description="H-T-H motif" evidence="2">
    <location>
        <begin position="26"/>
        <end position="45"/>
    </location>
</feature>
<keyword evidence="1 2" id="KW-0238">DNA-binding</keyword>
<feature type="domain" description="HTH tetR-type" evidence="3">
    <location>
        <begin position="3"/>
        <end position="63"/>
    </location>
</feature>
<evidence type="ECO:0000256" key="1">
    <source>
        <dbReference type="ARBA" id="ARBA00023125"/>
    </source>
</evidence>
<dbReference type="RefSeq" id="WP_100905139.1">
    <property type="nucleotide sequence ID" value="NZ_CP017766.1"/>
</dbReference>
<dbReference type="PANTHER" id="PTHR30055:SF226">
    <property type="entry name" value="HTH-TYPE TRANSCRIPTIONAL REGULATOR PKSA"/>
    <property type="match status" value="1"/>
</dbReference>
<evidence type="ECO:0000313" key="9">
    <source>
        <dbReference type="Proteomes" id="UP000591058"/>
    </source>
</evidence>
<reference evidence="6 9" key="2">
    <citation type="submission" date="2020-04" db="EMBL/GenBank/DDBJ databases">
        <title>Draft genome of Methanobacterium subterraneum isolated from animal feces.</title>
        <authorList>
            <person name="Ouboter H.T."/>
            <person name="Berger S."/>
            <person name="Gungor E."/>
            <person name="Jetten M.S.M."/>
            <person name="Welte C.U."/>
        </authorList>
    </citation>
    <scope>NUCLEOTIDE SEQUENCE [LARGE SCALE GENOMIC DNA]</scope>
    <source>
        <strain evidence="6">HO_2020</strain>
    </source>
</reference>
<evidence type="ECO:0000313" key="6">
    <source>
        <dbReference type="EMBL" id="NMO10417.1"/>
    </source>
</evidence>
<dbReference type="AlphaFoldDB" id="A0A2H4VSJ6"/>
<dbReference type="KEGG" id="msub:BK009_10070"/>
<evidence type="ECO:0000259" key="3">
    <source>
        <dbReference type="PROSITE" id="PS50977"/>
    </source>
</evidence>
<accession>A0A2H4VAP3</accession>
<evidence type="ECO:0000313" key="7">
    <source>
        <dbReference type="Proteomes" id="UP000232631"/>
    </source>
</evidence>
<dbReference type="PANTHER" id="PTHR30055">
    <property type="entry name" value="HTH-TYPE TRANSCRIPTIONAL REGULATOR RUTR"/>
    <property type="match status" value="1"/>
</dbReference>
<evidence type="ECO:0000256" key="2">
    <source>
        <dbReference type="PROSITE-ProRule" id="PRU00335"/>
    </source>
</evidence>
<dbReference type="Proteomes" id="UP000232631">
    <property type="component" value="Chromosome"/>
</dbReference>
<dbReference type="EMBL" id="CP017768">
    <property type="protein sequence ID" value="AUB60990.1"/>
    <property type="molecule type" value="Genomic_DNA"/>
</dbReference>
<dbReference type="PROSITE" id="PS50977">
    <property type="entry name" value="HTH_TETR_2"/>
    <property type="match status" value="1"/>
</dbReference>
<dbReference type="GeneID" id="35123494"/>
<evidence type="ECO:0000313" key="4">
    <source>
        <dbReference type="EMBL" id="AUB55161.1"/>
    </source>
</evidence>
<dbReference type="GO" id="GO:0003700">
    <property type="term" value="F:DNA-binding transcription factor activity"/>
    <property type="evidence" value="ECO:0007669"/>
    <property type="project" value="TreeGrafter"/>
</dbReference>
<dbReference type="EMBL" id="CP017766">
    <property type="protein sequence ID" value="AUB55161.1"/>
    <property type="molecule type" value="Genomic_DNA"/>
</dbReference>
<dbReference type="OrthoDB" id="67344at2157"/>
<keyword evidence="7" id="KW-1185">Reference proteome</keyword>
<proteinExistence type="predicted"/>
<dbReference type="EMBL" id="JABBYL010000040">
    <property type="protein sequence ID" value="NMO10417.1"/>
    <property type="molecule type" value="Genomic_DNA"/>
</dbReference>
<dbReference type="Pfam" id="PF00440">
    <property type="entry name" value="TetR_N"/>
    <property type="match status" value="1"/>
</dbReference>
<evidence type="ECO:0000313" key="8">
    <source>
        <dbReference type="Proteomes" id="UP000232806"/>
    </source>
</evidence>
<dbReference type="Gene3D" id="1.10.357.10">
    <property type="entry name" value="Tetracycline Repressor, domain 2"/>
    <property type="match status" value="1"/>
</dbReference>
<name>A0A2H4VSJ6_9EURY</name>
<organism evidence="5 7">
    <name type="scientific">Methanobacterium subterraneum</name>
    <dbReference type="NCBI Taxonomy" id="59277"/>
    <lineage>
        <taxon>Archaea</taxon>
        <taxon>Methanobacteriati</taxon>
        <taxon>Methanobacteriota</taxon>
        <taxon>Methanomada group</taxon>
        <taxon>Methanobacteria</taxon>
        <taxon>Methanobacteriales</taxon>
        <taxon>Methanobacteriaceae</taxon>
        <taxon>Methanobacterium</taxon>
    </lineage>
</organism>
<dbReference type="InterPro" id="IPR009057">
    <property type="entry name" value="Homeodomain-like_sf"/>
</dbReference>
<dbReference type="GO" id="GO:0000976">
    <property type="term" value="F:transcription cis-regulatory region binding"/>
    <property type="evidence" value="ECO:0007669"/>
    <property type="project" value="TreeGrafter"/>
</dbReference>
<dbReference type="Proteomes" id="UP000591058">
    <property type="component" value="Unassembled WGS sequence"/>
</dbReference>
<dbReference type="PRINTS" id="PR00455">
    <property type="entry name" value="HTHTETR"/>
</dbReference>
<dbReference type="InterPro" id="IPR001647">
    <property type="entry name" value="HTH_TetR"/>
</dbReference>
<gene>
    <name evidence="4" type="ORF">BK007_03460</name>
    <name evidence="5" type="ORF">BK009_10070</name>
    <name evidence="6" type="ORF">HG719_11430</name>
</gene>
<evidence type="ECO:0000313" key="5">
    <source>
        <dbReference type="EMBL" id="AUB60990.1"/>
    </source>
</evidence>
<reference evidence="7 8" key="1">
    <citation type="submission" date="2016-10" db="EMBL/GenBank/DDBJ databases">
        <title>Comparative genomics between deep and shallow subseafloor isolates.</title>
        <authorList>
            <person name="Ishii S."/>
            <person name="Miller J.R."/>
            <person name="Sutton G."/>
            <person name="Suzuki S."/>
            <person name="Methe B."/>
            <person name="Inagaki F."/>
            <person name="Imachi H."/>
        </authorList>
    </citation>
    <scope>NUCLEOTIDE SEQUENCE [LARGE SCALE GENOMIC DNA]</scope>
    <source>
        <strain evidence="5 7">A8p</strain>
        <strain evidence="4 8">MO-MB1</strain>
    </source>
</reference>
<protein>
    <submittedName>
        <fullName evidence="6">TetR/AcrR family transcriptional regulator</fullName>
    </submittedName>
</protein>
<dbReference type="InterPro" id="IPR050109">
    <property type="entry name" value="HTH-type_TetR-like_transc_reg"/>
</dbReference>
<accession>A0A2H4VSJ6</accession>
<dbReference type="Proteomes" id="UP000232806">
    <property type="component" value="Chromosome"/>
</dbReference>
<dbReference type="SUPFAM" id="SSF46689">
    <property type="entry name" value="Homeodomain-like"/>
    <property type="match status" value="1"/>
</dbReference>
<sequence length="181" mass="20929">MVDKTEQKFLDAALEIFAEKGYKGATTRFIAQKAGFSELTLFRKFKTKQNLFNKVLNQNIVKVKEDVDEALATNVSTDPDVFLRTLITDMARIAEDHYEFISLSNTQKSGSTDPMLAEFVKYMSKYLEENLPGRDVDYNAMALSLYSYTFMISQTKHYEKDWFNYNQALEGFIKNVLKLFS</sequence>